<organism evidence="1 2">
    <name type="scientific">Pipistrellus kuhlii</name>
    <name type="common">Kuhl's pipistrelle</name>
    <dbReference type="NCBI Taxonomy" id="59472"/>
    <lineage>
        <taxon>Eukaryota</taxon>
        <taxon>Metazoa</taxon>
        <taxon>Chordata</taxon>
        <taxon>Craniata</taxon>
        <taxon>Vertebrata</taxon>
        <taxon>Euteleostomi</taxon>
        <taxon>Mammalia</taxon>
        <taxon>Eutheria</taxon>
        <taxon>Laurasiatheria</taxon>
        <taxon>Chiroptera</taxon>
        <taxon>Yangochiroptera</taxon>
        <taxon>Vespertilionidae</taxon>
        <taxon>Pipistrellus</taxon>
    </lineage>
</organism>
<proteinExistence type="predicted"/>
<accession>A0A7J7WDB0</accession>
<gene>
    <name evidence="1" type="ORF">mPipKuh1_008095</name>
</gene>
<protein>
    <submittedName>
        <fullName evidence="1">Uncharacterized protein</fullName>
    </submittedName>
</protein>
<name>A0A7J7WDB0_PIPKU</name>
<evidence type="ECO:0000313" key="1">
    <source>
        <dbReference type="EMBL" id="KAF6335414.1"/>
    </source>
</evidence>
<dbReference type="AlphaFoldDB" id="A0A7J7WDB0"/>
<dbReference type="EMBL" id="JACAGB010000011">
    <property type="protein sequence ID" value="KAF6335414.1"/>
    <property type="molecule type" value="Genomic_DNA"/>
</dbReference>
<comment type="caution">
    <text evidence="1">The sequence shown here is derived from an EMBL/GenBank/DDBJ whole genome shotgun (WGS) entry which is preliminary data.</text>
</comment>
<reference evidence="1 2" key="1">
    <citation type="journal article" date="2020" name="Nature">
        <title>Six reference-quality genomes reveal evolution of bat adaptations.</title>
        <authorList>
            <person name="Jebb D."/>
            <person name="Huang Z."/>
            <person name="Pippel M."/>
            <person name="Hughes G.M."/>
            <person name="Lavrichenko K."/>
            <person name="Devanna P."/>
            <person name="Winkler S."/>
            <person name="Jermiin L.S."/>
            <person name="Skirmuntt E.C."/>
            <person name="Katzourakis A."/>
            <person name="Burkitt-Gray L."/>
            <person name="Ray D.A."/>
            <person name="Sullivan K.A.M."/>
            <person name="Roscito J.G."/>
            <person name="Kirilenko B.M."/>
            <person name="Davalos L.M."/>
            <person name="Corthals A.P."/>
            <person name="Power M.L."/>
            <person name="Jones G."/>
            <person name="Ransome R.D."/>
            <person name="Dechmann D.K.N."/>
            <person name="Locatelli A.G."/>
            <person name="Puechmaille S.J."/>
            <person name="Fedrigo O."/>
            <person name="Jarvis E.D."/>
            <person name="Hiller M."/>
            <person name="Vernes S.C."/>
            <person name="Myers E.W."/>
            <person name="Teeling E.C."/>
        </authorList>
    </citation>
    <scope>NUCLEOTIDE SEQUENCE [LARGE SCALE GENOMIC DNA]</scope>
    <source>
        <strain evidence="1">MPipKuh1</strain>
        <tissue evidence="1">Flight muscle</tissue>
    </source>
</reference>
<sequence length="144" mass="15364">MHRQAERVLPAALPPPASLPRLPLHLLPGLGRLTPQHPFGRWVTLGRKAGPERPCVFSRSLLPWLPPGLGIAPCWACLPPPPGRARPPGTQACPVLCLTASGSRPRAHPGWAATARRAPLEWEGLRDVGGCPCSQGTPAGPWLF</sequence>
<evidence type="ECO:0000313" key="2">
    <source>
        <dbReference type="Proteomes" id="UP000558488"/>
    </source>
</evidence>
<dbReference type="Proteomes" id="UP000558488">
    <property type="component" value="Unassembled WGS sequence"/>
</dbReference>
<keyword evidence="2" id="KW-1185">Reference proteome</keyword>